<dbReference type="RefSeq" id="WP_006870579.1">
    <property type="nucleotide sequence ID" value="NZ_JH413817.1"/>
</dbReference>
<name>G9EN28_9GAMM</name>
<evidence type="ECO:0000256" key="8">
    <source>
        <dbReference type="ARBA" id="ARBA00031671"/>
    </source>
</evidence>
<dbReference type="STRING" id="658187.LDG_6649"/>
<reference evidence="16 17" key="1">
    <citation type="journal article" date="2011" name="BMC Genomics">
        <title>Insight into cross-talk between intra-amoebal pathogens.</title>
        <authorList>
            <person name="Gimenez G."/>
            <person name="Bertelli C."/>
            <person name="Moliner C."/>
            <person name="Robert C."/>
            <person name="Raoult D."/>
            <person name="Fournier P.E."/>
            <person name="Greub G."/>
        </authorList>
    </citation>
    <scope>NUCLEOTIDE SEQUENCE [LARGE SCALE GENOMIC DNA]</scope>
    <source>
        <strain evidence="16 17">LLAP12</strain>
    </source>
</reference>
<dbReference type="InterPro" id="IPR002081">
    <property type="entry name" value="Cryptochrome/DNA_photolyase_1"/>
</dbReference>
<sequence length="477" mass="56065">MSTAIVWFRQDLRCNDNQALAEACNHHQYIIPLYIYSQESLGAAQHWWLHHSLLALQKELKKQGLDLCLKQGQALSIIHELIKNHKIEAVYWNRCYEPKSIQRDKQIKDELRLKGLQVYSFNGSLLNEPWTVKNKNGDYFKVFTPYWKQCIRQTTQSRVSSINQRPPPLTSTSEQLSDWRLLPQKPNWAIEFPNYWEPGEHGAMNKLNFFIEHHLQDYQEARNHPSKTATSRLAPHLHFGEISPWQVWNAIEEAKLQPKCDLRSADHFLAELGWREFSYYLLYHFPELPNKNFRQEFDAFPWQQDETHLKCWQTGMTGFPIVDAGMRELWHTGYMHNRVRMIVASFLIKDLMIDWRAGAAWFYNTLLDADLANNSASWQWVAGTGADSAPYFRIFNPTLQSEKFDPQGEYIKMWIPELSQVPRQWIHKPWEAPPQTLAITLGKDYPYPLVDHALVRKIALQHYQSLRKVANNLSPPN</sequence>
<evidence type="ECO:0000259" key="15">
    <source>
        <dbReference type="PROSITE" id="PS51645"/>
    </source>
</evidence>
<dbReference type="InterPro" id="IPR006050">
    <property type="entry name" value="DNA_photolyase_N"/>
</dbReference>
<evidence type="ECO:0000256" key="2">
    <source>
        <dbReference type="ARBA" id="ARBA00005862"/>
    </source>
</evidence>
<protein>
    <recommendedName>
        <fullName evidence="4">Deoxyribodipyrimidine photo-lyase</fullName>
        <ecNumber evidence="3">4.1.99.3</ecNumber>
    </recommendedName>
    <alternativeName>
        <fullName evidence="8">DNA photolyase</fullName>
    </alternativeName>
    <alternativeName>
        <fullName evidence="11">Photoreactivating enzyme</fullName>
    </alternativeName>
</protein>
<feature type="binding site" evidence="12">
    <location>
        <begin position="368"/>
        <end position="370"/>
    </location>
    <ligand>
        <name>FAD</name>
        <dbReference type="ChEBI" id="CHEBI:57692"/>
    </ligand>
</feature>
<comment type="similarity">
    <text evidence="14">Belongs to the DNA photolyase family.</text>
</comment>
<accession>G9EN28</accession>
<evidence type="ECO:0000256" key="1">
    <source>
        <dbReference type="ARBA" id="ARBA00001932"/>
    </source>
</evidence>
<comment type="catalytic activity">
    <reaction evidence="9">
        <text>cyclobutadipyrimidine (in DNA) = 2 pyrimidine residues (in DNA).</text>
        <dbReference type="EC" id="4.1.99.3"/>
    </reaction>
</comment>
<dbReference type="eggNOG" id="COG0415">
    <property type="taxonomic scope" value="Bacteria"/>
</dbReference>
<dbReference type="PANTHER" id="PTHR11455:SF9">
    <property type="entry name" value="CRYPTOCHROME CIRCADIAN CLOCK 5 ISOFORM X1"/>
    <property type="match status" value="1"/>
</dbReference>
<evidence type="ECO:0000256" key="6">
    <source>
        <dbReference type="ARBA" id="ARBA00022827"/>
    </source>
</evidence>
<dbReference type="InParanoid" id="G9EN28"/>
<keyword evidence="16" id="KW-0456">Lyase</keyword>
<dbReference type="GO" id="GO:0009416">
    <property type="term" value="P:response to light stimulus"/>
    <property type="evidence" value="ECO:0007669"/>
    <property type="project" value="TreeGrafter"/>
</dbReference>
<evidence type="ECO:0000256" key="10">
    <source>
        <dbReference type="ARBA" id="ARBA00059220"/>
    </source>
</evidence>
<organism evidence="16 17">
    <name type="scientific">Legionella drancourtii LLAP12</name>
    <dbReference type="NCBI Taxonomy" id="658187"/>
    <lineage>
        <taxon>Bacteria</taxon>
        <taxon>Pseudomonadati</taxon>
        <taxon>Pseudomonadota</taxon>
        <taxon>Gammaproteobacteria</taxon>
        <taxon>Legionellales</taxon>
        <taxon>Legionellaceae</taxon>
        <taxon>Legionella</taxon>
    </lineage>
</organism>
<dbReference type="GO" id="GO:0071949">
    <property type="term" value="F:FAD binding"/>
    <property type="evidence" value="ECO:0007669"/>
    <property type="project" value="TreeGrafter"/>
</dbReference>
<keyword evidence="17" id="KW-1185">Reference proteome</keyword>
<evidence type="ECO:0000256" key="4">
    <source>
        <dbReference type="ARBA" id="ARBA00014046"/>
    </source>
</evidence>
<dbReference type="GO" id="GO:0000719">
    <property type="term" value="P:photoreactive repair"/>
    <property type="evidence" value="ECO:0007669"/>
    <property type="project" value="UniProtKB-ARBA"/>
</dbReference>
<evidence type="ECO:0000256" key="5">
    <source>
        <dbReference type="ARBA" id="ARBA00022630"/>
    </source>
</evidence>
<dbReference type="SUPFAM" id="SSF52425">
    <property type="entry name" value="Cryptochrome/photolyase, N-terminal domain"/>
    <property type="match status" value="1"/>
</dbReference>
<dbReference type="Proteomes" id="UP000002770">
    <property type="component" value="Unassembled WGS sequence"/>
</dbReference>
<comment type="cofactor">
    <cofactor evidence="12">
        <name>FAD</name>
        <dbReference type="ChEBI" id="CHEBI:57692"/>
    </cofactor>
    <text evidence="12">Binds 1 FAD per subunit.</text>
</comment>
<dbReference type="PANTHER" id="PTHR11455">
    <property type="entry name" value="CRYPTOCHROME"/>
    <property type="match status" value="1"/>
</dbReference>
<dbReference type="FunFam" id="1.10.579.10:FF:000003">
    <property type="entry name" value="Deoxyribodipyrimidine photo-lyase"/>
    <property type="match status" value="1"/>
</dbReference>
<dbReference type="Pfam" id="PF00875">
    <property type="entry name" value="DNA_photolyase"/>
    <property type="match status" value="1"/>
</dbReference>
<proteinExistence type="inferred from homology"/>
<dbReference type="InterPro" id="IPR036155">
    <property type="entry name" value="Crypto/Photolyase_N_sf"/>
</dbReference>
<evidence type="ECO:0000256" key="9">
    <source>
        <dbReference type="ARBA" id="ARBA00033999"/>
    </source>
</evidence>
<feature type="site" description="Electron transfer via tryptophanyl radical" evidence="13">
    <location>
        <position position="355"/>
    </location>
</feature>
<keyword evidence="7 14" id="KW-0157">Chromophore</keyword>
<evidence type="ECO:0000256" key="13">
    <source>
        <dbReference type="PIRSR" id="PIRSR602081-2"/>
    </source>
</evidence>
<comment type="similarity">
    <text evidence="2">Belongs to the DNA photolyase class-1 family.</text>
</comment>
<dbReference type="FunCoup" id="G9EN28">
    <property type="interactions" value="312"/>
</dbReference>
<dbReference type="HOGENOM" id="CLU_010348_2_2_6"/>
<keyword evidence="6 12" id="KW-0274">FAD</keyword>
<feature type="site" description="Electron transfer via tryptophanyl radical" evidence="13">
    <location>
        <position position="302"/>
    </location>
</feature>
<dbReference type="InterPro" id="IPR005101">
    <property type="entry name" value="Cryptochr/Photolyase_FAD-bd"/>
</dbReference>
<dbReference type="PROSITE" id="PS51645">
    <property type="entry name" value="PHR_CRY_ALPHA_BETA"/>
    <property type="match status" value="1"/>
</dbReference>
<dbReference type="PROSITE" id="PS00394">
    <property type="entry name" value="DNA_PHOTOLYASES_1_1"/>
    <property type="match status" value="1"/>
</dbReference>
<dbReference type="EC" id="4.1.99.3" evidence="3"/>
<dbReference type="GO" id="GO:0003677">
    <property type="term" value="F:DNA binding"/>
    <property type="evidence" value="ECO:0007669"/>
    <property type="project" value="TreeGrafter"/>
</dbReference>
<feature type="domain" description="Photolyase/cryptochrome alpha/beta" evidence="15">
    <location>
        <begin position="2"/>
        <end position="126"/>
    </location>
</feature>
<dbReference type="PRINTS" id="PR00147">
    <property type="entry name" value="DNAPHOTLYASE"/>
</dbReference>
<evidence type="ECO:0000256" key="12">
    <source>
        <dbReference type="PIRSR" id="PIRSR602081-1"/>
    </source>
</evidence>
<dbReference type="SUPFAM" id="SSF48173">
    <property type="entry name" value="Cryptochrome/photolyase FAD-binding domain"/>
    <property type="match status" value="1"/>
</dbReference>
<evidence type="ECO:0000256" key="3">
    <source>
        <dbReference type="ARBA" id="ARBA00013149"/>
    </source>
</evidence>
<evidence type="ECO:0000256" key="7">
    <source>
        <dbReference type="ARBA" id="ARBA00022991"/>
    </source>
</evidence>
<feature type="binding site" evidence="12">
    <location>
        <position position="218"/>
    </location>
    <ligand>
        <name>FAD</name>
        <dbReference type="ChEBI" id="CHEBI:57692"/>
    </ligand>
</feature>
<gene>
    <name evidence="16" type="ORF">LDG_6649</name>
</gene>
<evidence type="ECO:0000256" key="14">
    <source>
        <dbReference type="RuleBase" id="RU004182"/>
    </source>
</evidence>
<dbReference type="OrthoDB" id="9772484at2"/>
<dbReference type="GO" id="GO:0003904">
    <property type="term" value="F:deoxyribodipyrimidine photo-lyase activity"/>
    <property type="evidence" value="ECO:0007669"/>
    <property type="project" value="UniProtKB-EC"/>
</dbReference>
<dbReference type="Gene3D" id="3.40.50.620">
    <property type="entry name" value="HUPs"/>
    <property type="match status" value="1"/>
</dbReference>
<comment type="cofactor">
    <cofactor evidence="1">
        <name>(6R)-5,10-methylene-5,6,7,8-tetrahydrofolate</name>
        <dbReference type="ChEBI" id="CHEBI:15636"/>
    </cofactor>
</comment>
<dbReference type="InterPro" id="IPR036134">
    <property type="entry name" value="Crypto/Photolyase_FAD-like_sf"/>
</dbReference>
<feature type="binding site" evidence="12">
    <location>
        <position position="268"/>
    </location>
    <ligand>
        <name>FAD</name>
        <dbReference type="ChEBI" id="CHEBI:57692"/>
    </ligand>
</feature>
<dbReference type="InterPro" id="IPR014729">
    <property type="entry name" value="Rossmann-like_a/b/a_fold"/>
</dbReference>
<evidence type="ECO:0000256" key="11">
    <source>
        <dbReference type="ARBA" id="ARBA00083107"/>
    </source>
</evidence>
<dbReference type="AlphaFoldDB" id="G9EN28"/>
<keyword evidence="5 12" id="KW-0285">Flavoprotein</keyword>
<dbReference type="Gene3D" id="1.25.40.80">
    <property type="match status" value="1"/>
</dbReference>
<feature type="site" description="Electron transfer via tryptophanyl radical" evidence="13">
    <location>
        <position position="378"/>
    </location>
</feature>
<dbReference type="EMBL" id="JH413817">
    <property type="protein sequence ID" value="EHL31189.1"/>
    <property type="molecule type" value="Genomic_DNA"/>
</dbReference>
<dbReference type="Pfam" id="PF03441">
    <property type="entry name" value="FAD_binding_7"/>
    <property type="match status" value="1"/>
</dbReference>
<dbReference type="InterPro" id="IPR018394">
    <property type="entry name" value="DNA_photolyase_1_CS_C"/>
</dbReference>
<dbReference type="Gene3D" id="1.10.579.10">
    <property type="entry name" value="DNA Cyclobutane Dipyrimidine Photolyase, subunit A, domain 3"/>
    <property type="match status" value="1"/>
</dbReference>
<comment type="function">
    <text evidence="10">Involved in repair of UV radiation-induced DNA damage. Catalyzes the light-dependent monomerization (300-600 nm) of cyclobutyl pyrimidine dimers (in cis-syn configuration), which are formed between adjacent bases on the same DNA strand upon exposure to ultraviolet radiation.</text>
</comment>
<dbReference type="PROSITE" id="PS00691">
    <property type="entry name" value="DNA_PHOTOLYASES_1_2"/>
    <property type="match status" value="1"/>
</dbReference>
<evidence type="ECO:0000313" key="16">
    <source>
        <dbReference type="EMBL" id="EHL31189.1"/>
    </source>
</evidence>
<evidence type="ECO:0000313" key="17">
    <source>
        <dbReference type="Proteomes" id="UP000002770"/>
    </source>
</evidence>